<accession>A0A2P2D6C1</accession>
<evidence type="ECO:0000256" key="1">
    <source>
        <dbReference type="SAM" id="MobiDB-lite"/>
    </source>
</evidence>
<gene>
    <name evidence="2" type="ORF">LPTSP1_31520</name>
</gene>
<comment type="caution">
    <text evidence="2">The sequence shown here is derived from an EMBL/GenBank/DDBJ whole genome shotgun (WGS) entry which is preliminary data.</text>
</comment>
<reference evidence="2 3" key="1">
    <citation type="submission" date="2018-02" db="EMBL/GenBank/DDBJ databases">
        <title>Novel Leptospira species isolated from soil and water in Japan.</title>
        <authorList>
            <person name="Nakao R."/>
            <person name="Masuzawa T."/>
        </authorList>
    </citation>
    <scope>NUCLEOTIDE SEQUENCE [LARGE SCALE GENOMIC DNA]</scope>
    <source>
        <strain evidence="2 3">E8</strain>
    </source>
</reference>
<dbReference type="EMBL" id="BFAY01000011">
    <property type="protein sequence ID" value="GBF40138.1"/>
    <property type="molecule type" value="Genomic_DNA"/>
</dbReference>
<feature type="compositionally biased region" description="Low complexity" evidence="1">
    <location>
        <begin position="137"/>
        <end position="151"/>
    </location>
</feature>
<organism evidence="2 3">
    <name type="scientific">Leptospira johnsonii</name>
    <dbReference type="NCBI Taxonomy" id="1917820"/>
    <lineage>
        <taxon>Bacteria</taxon>
        <taxon>Pseudomonadati</taxon>
        <taxon>Spirochaetota</taxon>
        <taxon>Spirochaetia</taxon>
        <taxon>Leptospirales</taxon>
        <taxon>Leptospiraceae</taxon>
        <taxon>Leptospira</taxon>
    </lineage>
</organism>
<keyword evidence="3" id="KW-1185">Reference proteome</keyword>
<dbReference type="Gene3D" id="3.30.1920.20">
    <property type="match status" value="1"/>
</dbReference>
<evidence type="ECO:0000313" key="2">
    <source>
        <dbReference type="EMBL" id="GBF40138.1"/>
    </source>
</evidence>
<evidence type="ECO:0008006" key="4">
    <source>
        <dbReference type="Google" id="ProtNLM"/>
    </source>
</evidence>
<proteinExistence type="predicted"/>
<dbReference type="RefSeq" id="WP_108929647.1">
    <property type="nucleotide sequence ID" value="NZ_BFAY01000011.1"/>
</dbReference>
<dbReference type="Proteomes" id="UP000245076">
    <property type="component" value="Unassembled WGS sequence"/>
</dbReference>
<evidence type="ECO:0000313" key="3">
    <source>
        <dbReference type="Proteomes" id="UP000245076"/>
    </source>
</evidence>
<dbReference type="OrthoDB" id="340819at2"/>
<protein>
    <recommendedName>
        <fullName evidence="4">Fibronectin type-III domain-containing protein</fullName>
    </recommendedName>
</protein>
<dbReference type="AlphaFoldDB" id="A0A2P2D6C1"/>
<feature type="region of interest" description="Disordered" evidence="1">
    <location>
        <begin position="125"/>
        <end position="155"/>
    </location>
</feature>
<name>A0A2P2D6C1_9LEPT</name>
<sequence length="414" mass="45748">MRILDRNIIKFKFSFLLSFLLLLSGEAFSEQQRVSLRWKPSQGAESYLLELSEDRDFLRVHHFYKTKNFRYEFNSQDSKFFVRVVGINMDGVRGVSSPVISLADKFAAAPKVKVERPSTVVASSEELRISLGDPQTSGPSSNSNSPGSPNSQKQVPISTYYRVNGGEWQKYEGSISLSQEGWNEVEFYSEDILGNKETPKKTKYLKDTTAPQVRLIGEKKGQSGLIEIKSGAELTLQVTEEGAGMDEITINLAARDGSGAEVNLTLSGEEAKKPIKISSSGIDGLSILRWEANDKAGNYIQSEIPLLIDAKHPTCVFAPTEGKLREDGIYYLKENGLIAIRCEDPGTGSGLSKLEYKIGNGPIQPYQNPIGFNSGVHSVTVYTSDRAGNQAEFKIKVNALKPDWQKTGSELQEK</sequence>